<reference evidence="2" key="4">
    <citation type="submission" date="2021-05" db="UniProtKB">
        <authorList>
            <consortium name="EnsemblPlants"/>
        </authorList>
    </citation>
    <scope>IDENTIFICATION</scope>
    <source>
        <strain evidence="2">cv. B73</strain>
    </source>
</reference>
<protein>
    <submittedName>
        <fullName evidence="1 2">Uncharacterized protein</fullName>
    </submittedName>
</protein>
<proteinExistence type="predicted"/>
<gene>
    <name evidence="1" type="ORF">ZEAMMB73_Zm00001d051810</name>
</gene>
<dbReference type="ExpressionAtlas" id="K7U8H8">
    <property type="expression patterns" value="baseline and differential"/>
</dbReference>
<evidence type="ECO:0000313" key="3">
    <source>
        <dbReference type="Proteomes" id="UP000007305"/>
    </source>
</evidence>
<reference evidence="3" key="1">
    <citation type="journal article" date="2009" name="Science">
        <title>The B73 maize genome: complexity, diversity, and dynamics.</title>
        <authorList>
            <person name="Schnable P.S."/>
            <person name="Ware D."/>
            <person name="Fulton R.S."/>
            <person name="Stein J.C."/>
            <person name="Wei F."/>
            <person name="Pasternak S."/>
            <person name="Liang C."/>
            <person name="Zhang J."/>
            <person name="Fulton L."/>
            <person name="Graves T.A."/>
            <person name="Minx P."/>
            <person name="Reily A.D."/>
            <person name="Courtney L."/>
            <person name="Kruchowski S.S."/>
            <person name="Tomlinson C."/>
            <person name="Strong C."/>
            <person name="Delehaunty K."/>
            <person name="Fronick C."/>
            <person name="Courtney B."/>
            <person name="Rock S.M."/>
            <person name="Belter E."/>
            <person name="Du F."/>
            <person name="Kim K."/>
            <person name="Abbott R.M."/>
            <person name="Cotton M."/>
            <person name="Levy A."/>
            <person name="Marchetto P."/>
            <person name="Ochoa K."/>
            <person name="Jackson S.M."/>
            <person name="Gillam B."/>
            <person name="Chen W."/>
            <person name="Yan L."/>
            <person name="Higginbotham J."/>
            <person name="Cardenas M."/>
            <person name="Waligorski J."/>
            <person name="Applebaum E."/>
            <person name="Phelps L."/>
            <person name="Falcone J."/>
            <person name="Kanchi K."/>
            <person name="Thane T."/>
            <person name="Scimone A."/>
            <person name="Thane N."/>
            <person name="Henke J."/>
            <person name="Wang T."/>
            <person name="Ruppert J."/>
            <person name="Shah N."/>
            <person name="Rotter K."/>
            <person name="Hodges J."/>
            <person name="Ingenthron E."/>
            <person name="Cordes M."/>
            <person name="Kohlberg S."/>
            <person name="Sgro J."/>
            <person name="Delgado B."/>
            <person name="Mead K."/>
            <person name="Chinwalla A."/>
            <person name="Leonard S."/>
            <person name="Crouse K."/>
            <person name="Collura K."/>
            <person name="Kudrna D."/>
            <person name="Currie J."/>
            <person name="He R."/>
            <person name="Angelova A."/>
            <person name="Rajasekar S."/>
            <person name="Mueller T."/>
            <person name="Lomeli R."/>
            <person name="Scara G."/>
            <person name="Ko A."/>
            <person name="Delaney K."/>
            <person name="Wissotski M."/>
            <person name="Lopez G."/>
            <person name="Campos D."/>
            <person name="Braidotti M."/>
            <person name="Ashley E."/>
            <person name="Golser W."/>
            <person name="Kim H."/>
            <person name="Lee S."/>
            <person name="Lin J."/>
            <person name="Dujmic Z."/>
            <person name="Kim W."/>
            <person name="Talag J."/>
            <person name="Zuccolo A."/>
            <person name="Fan C."/>
            <person name="Sebastian A."/>
            <person name="Kramer M."/>
            <person name="Spiegel L."/>
            <person name="Nascimento L."/>
            <person name="Zutavern T."/>
            <person name="Miller B."/>
            <person name="Ambroise C."/>
            <person name="Muller S."/>
            <person name="Spooner W."/>
            <person name="Narechania A."/>
            <person name="Ren L."/>
            <person name="Wei S."/>
            <person name="Kumari S."/>
            <person name="Faga B."/>
            <person name="Levy M.J."/>
            <person name="McMahan L."/>
            <person name="Van Buren P."/>
            <person name="Vaughn M.W."/>
            <person name="Ying K."/>
            <person name="Yeh C.-T."/>
            <person name="Emrich S.J."/>
            <person name="Jia Y."/>
            <person name="Kalyanaraman A."/>
            <person name="Hsia A.-P."/>
            <person name="Barbazuk W.B."/>
            <person name="Baucom R.S."/>
            <person name="Brutnell T.P."/>
            <person name="Carpita N.C."/>
            <person name="Chaparro C."/>
            <person name="Chia J.-M."/>
            <person name="Deragon J.-M."/>
            <person name="Estill J.C."/>
            <person name="Fu Y."/>
            <person name="Jeddeloh J.A."/>
            <person name="Han Y."/>
            <person name="Lee H."/>
            <person name="Li P."/>
            <person name="Lisch D.R."/>
            <person name="Liu S."/>
            <person name="Liu Z."/>
            <person name="Nagel D.H."/>
            <person name="McCann M.C."/>
            <person name="SanMiguel P."/>
            <person name="Myers A.M."/>
            <person name="Nettleton D."/>
            <person name="Nguyen J."/>
            <person name="Penning B.W."/>
            <person name="Ponnala L."/>
            <person name="Schneider K.L."/>
            <person name="Schwartz D.C."/>
            <person name="Sharma A."/>
            <person name="Soderlund C."/>
            <person name="Springer N.M."/>
            <person name="Sun Q."/>
            <person name="Wang H."/>
            <person name="Waterman M."/>
            <person name="Westerman R."/>
            <person name="Wolfgruber T.K."/>
            <person name="Yang L."/>
            <person name="Yu Y."/>
            <person name="Zhang L."/>
            <person name="Zhou S."/>
            <person name="Zhu Q."/>
            <person name="Bennetzen J.L."/>
            <person name="Dawe R.K."/>
            <person name="Jiang J."/>
            <person name="Jiang N."/>
            <person name="Presting G.G."/>
            <person name="Wessler S.R."/>
            <person name="Aluru S."/>
            <person name="Martienssen R.A."/>
            <person name="Clifton S.W."/>
            <person name="McCombie W.R."/>
            <person name="Wing R.A."/>
            <person name="Wilson R.K."/>
        </authorList>
    </citation>
    <scope>NUCLEOTIDE SEQUENCE [LARGE SCALE GENOMIC DNA]</scope>
    <source>
        <strain evidence="3">cv. B73</strain>
    </source>
</reference>
<organism evidence="1">
    <name type="scientific">Zea mays</name>
    <name type="common">Maize</name>
    <dbReference type="NCBI Taxonomy" id="4577"/>
    <lineage>
        <taxon>Eukaryota</taxon>
        <taxon>Viridiplantae</taxon>
        <taxon>Streptophyta</taxon>
        <taxon>Embryophyta</taxon>
        <taxon>Tracheophyta</taxon>
        <taxon>Spermatophyta</taxon>
        <taxon>Magnoliopsida</taxon>
        <taxon>Liliopsida</taxon>
        <taxon>Poales</taxon>
        <taxon>Poaceae</taxon>
        <taxon>PACMAD clade</taxon>
        <taxon>Panicoideae</taxon>
        <taxon>Andropogonodae</taxon>
        <taxon>Andropogoneae</taxon>
        <taxon>Tripsacinae</taxon>
        <taxon>Zea</taxon>
    </lineage>
</organism>
<dbReference type="HOGENOM" id="CLU_187148_1_0_1"/>
<dbReference type="PANTHER" id="PTHR35547:SF1">
    <property type="entry name" value="OS02G0737401 PROTEIN"/>
    <property type="match status" value="1"/>
</dbReference>
<name>K7U8H8_MAIZE</name>
<reference evidence="1" key="2">
    <citation type="submission" date="2015-12" db="EMBL/GenBank/DDBJ databases">
        <title>Update maize B73 reference genome by single molecule sequencing technologies.</title>
        <authorList>
            <consortium name="Maize Genome Sequencing Project"/>
            <person name="Ware D."/>
        </authorList>
    </citation>
    <scope>NUCLEOTIDE SEQUENCE</scope>
    <source>
        <tissue evidence="1">Seedling</tissue>
    </source>
</reference>
<reference evidence="2" key="3">
    <citation type="submission" date="2019-07" db="EMBL/GenBank/DDBJ databases">
        <authorList>
            <person name="Seetharam A."/>
            <person name="Woodhouse M."/>
            <person name="Cannon E."/>
        </authorList>
    </citation>
    <scope>NUCLEOTIDE SEQUENCE [LARGE SCALE GENOMIC DNA]</scope>
    <source>
        <strain evidence="2">cv. B73</strain>
    </source>
</reference>
<dbReference type="AlphaFoldDB" id="K7U8H8"/>
<evidence type="ECO:0000313" key="2">
    <source>
        <dbReference type="EnsemblPlants" id="Zm00001eb190400_P001"/>
    </source>
</evidence>
<dbReference type="PANTHER" id="PTHR35547">
    <property type="entry name" value="OS06G0249350 PROTEIN-RELATED"/>
    <property type="match status" value="1"/>
</dbReference>
<dbReference type="Gramene" id="Zm00001eb190400_T001">
    <property type="protein sequence ID" value="Zm00001eb190400_P001"/>
    <property type="gene ID" value="Zm00001eb190400"/>
</dbReference>
<dbReference type="EMBL" id="CM000780">
    <property type="protein sequence ID" value="AQK55163.1"/>
    <property type="molecule type" value="Genomic_DNA"/>
</dbReference>
<keyword evidence="3" id="KW-1185">Reference proteome</keyword>
<sequence length="90" mass="9591">MAVLIMNKNLVLPAVIMLVVVMVLSMVLGSAAARPLLGEDDRLPGEAAAAVGDSIVRLIRQLYRQQLSGPGAQVPRVRVRLRTLTTDASS</sequence>
<dbReference type="EnsemblPlants" id="Zm00001eb190400_T001">
    <property type="protein sequence ID" value="Zm00001eb190400_P001"/>
    <property type="gene ID" value="Zm00001eb190400"/>
</dbReference>
<accession>K7U8H8</accession>
<evidence type="ECO:0000313" key="1">
    <source>
        <dbReference type="EMBL" id="AQK55163.1"/>
    </source>
</evidence>
<dbReference type="Proteomes" id="UP000007305">
    <property type="component" value="Chromosome 4"/>
</dbReference>
<dbReference type="PaxDb" id="4577-GRMZM2G467934_P01"/>